<dbReference type="RefSeq" id="WP_344241311.1">
    <property type="nucleotide sequence ID" value="NZ_BAAAPH010000038.1"/>
</dbReference>
<evidence type="ECO:0000313" key="10">
    <source>
        <dbReference type="Proteomes" id="UP001501705"/>
    </source>
</evidence>
<evidence type="ECO:0000256" key="2">
    <source>
        <dbReference type="ARBA" id="ARBA00023015"/>
    </source>
</evidence>
<dbReference type="PANTHER" id="PTHR43214">
    <property type="entry name" value="TWO-COMPONENT RESPONSE REGULATOR"/>
    <property type="match status" value="1"/>
</dbReference>
<protein>
    <submittedName>
        <fullName evidence="9">Response regulator transcription factor</fullName>
    </submittedName>
</protein>
<dbReference type="PANTHER" id="PTHR43214:SF24">
    <property type="entry name" value="TRANSCRIPTIONAL REGULATORY PROTEIN NARL-RELATED"/>
    <property type="match status" value="1"/>
</dbReference>
<proteinExistence type="predicted"/>
<sequence>MATAAELNGPADAAPETGGAGGEAGTEGGAIRILVVDDQGVIRMGLAMILDHEPDLTTVAQAENGAEALRLIDEYDPDVVLMDIRMPVMDGLVATERITAAKRESGRARPAVLVLTTFDDEAYVLAAVRAGASGFLLKDTDPDLLVSAVRAVYRGDSLVDPASTRVLLERCMELERQVGGTATTAAAPPDARWVGLLGQLSEREREILVWMARGLSNRDLATKLFVSETTVKTHVSSVLSKLGLSSRVQAVVVAYEAGVVRPGEADVRWDS</sequence>
<dbReference type="Pfam" id="PF00196">
    <property type="entry name" value="GerE"/>
    <property type="match status" value="1"/>
</dbReference>
<keyword evidence="10" id="KW-1185">Reference proteome</keyword>
<dbReference type="Proteomes" id="UP001501705">
    <property type="component" value="Unassembled WGS sequence"/>
</dbReference>
<feature type="region of interest" description="Disordered" evidence="6">
    <location>
        <begin position="1"/>
        <end position="24"/>
    </location>
</feature>
<evidence type="ECO:0000256" key="6">
    <source>
        <dbReference type="SAM" id="MobiDB-lite"/>
    </source>
</evidence>
<dbReference type="PRINTS" id="PR00038">
    <property type="entry name" value="HTHLUXR"/>
</dbReference>
<feature type="domain" description="Response regulatory" evidence="8">
    <location>
        <begin position="32"/>
        <end position="153"/>
    </location>
</feature>
<dbReference type="SMART" id="SM00421">
    <property type="entry name" value="HTH_LUXR"/>
    <property type="match status" value="1"/>
</dbReference>
<feature type="modified residue" description="4-aspartylphosphate" evidence="5">
    <location>
        <position position="83"/>
    </location>
</feature>
<reference evidence="9 10" key="1">
    <citation type="journal article" date="2019" name="Int. J. Syst. Evol. Microbiol.">
        <title>The Global Catalogue of Microorganisms (GCM) 10K type strain sequencing project: providing services to taxonomists for standard genome sequencing and annotation.</title>
        <authorList>
            <consortium name="The Broad Institute Genomics Platform"/>
            <consortium name="The Broad Institute Genome Sequencing Center for Infectious Disease"/>
            <person name="Wu L."/>
            <person name="Ma J."/>
        </authorList>
    </citation>
    <scope>NUCLEOTIDE SEQUENCE [LARGE SCALE GENOMIC DNA]</scope>
    <source>
        <strain evidence="9 10">JCM 15572</strain>
    </source>
</reference>
<comment type="caution">
    <text evidence="9">The sequence shown here is derived from an EMBL/GenBank/DDBJ whole genome shotgun (WGS) entry which is preliminary data.</text>
</comment>
<dbReference type="PROSITE" id="PS50110">
    <property type="entry name" value="RESPONSE_REGULATORY"/>
    <property type="match status" value="1"/>
</dbReference>
<accession>A0ABN2EGA1</accession>
<dbReference type="InterPro" id="IPR001789">
    <property type="entry name" value="Sig_transdc_resp-reg_receiver"/>
</dbReference>
<dbReference type="InterPro" id="IPR011006">
    <property type="entry name" value="CheY-like_superfamily"/>
</dbReference>
<dbReference type="Pfam" id="PF00072">
    <property type="entry name" value="Response_reg"/>
    <property type="match status" value="1"/>
</dbReference>
<evidence type="ECO:0000256" key="5">
    <source>
        <dbReference type="PROSITE-ProRule" id="PRU00169"/>
    </source>
</evidence>
<keyword evidence="4" id="KW-0804">Transcription</keyword>
<dbReference type="EMBL" id="BAAAPH010000038">
    <property type="protein sequence ID" value="GAA1606426.1"/>
    <property type="molecule type" value="Genomic_DNA"/>
</dbReference>
<evidence type="ECO:0000256" key="1">
    <source>
        <dbReference type="ARBA" id="ARBA00022553"/>
    </source>
</evidence>
<dbReference type="Gene3D" id="3.40.50.2300">
    <property type="match status" value="1"/>
</dbReference>
<keyword evidence="2" id="KW-0805">Transcription regulation</keyword>
<organism evidence="9 10">
    <name type="scientific">Kribbella hippodromi</name>
    <dbReference type="NCBI Taxonomy" id="434347"/>
    <lineage>
        <taxon>Bacteria</taxon>
        <taxon>Bacillati</taxon>
        <taxon>Actinomycetota</taxon>
        <taxon>Actinomycetes</taxon>
        <taxon>Propionibacteriales</taxon>
        <taxon>Kribbellaceae</taxon>
        <taxon>Kribbella</taxon>
    </lineage>
</organism>
<dbReference type="SUPFAM" id="SSF52172">
    <property type="entry name" value="CheY-like"/>
    <property type="match status" value="1"/>
</dbReference>
<dbReference type="SMART" id="SM00448">
    <property type="entry name" value="REC"/>
    <property type="match status" value="1"/>
</dbReference>
<dbReference type="InterPro" id="IPR058245">
    <property type="entry name" value="NreC/VraR/RcsB-like_REC"/>
</dbReference>
<dbReference type="InterPro" id="IPR016032">
    <property type="entry name" value="Sig_transdc_resp-reg_C-effctor"/>
</dbReference>
<dbReference type="InterPro" id="IPR039420">
    <property type="entry name" value="WalR-like"/>
</dbReference>
<feature type="domain" description="HTH luxR-type" evidence="7">
    <location>
        <begin position="193"/>
        <end position="258"/>
    </location>
</feature>
<dbReference type="SUPFAM" id="SSF46894">
    <property type="entry name" value="C-terminal effector domain of the bipartite response regulators"/>
    <property type="match status" value="1"/>
</dbReference>
<evidence type="ECO:0000256" key="4">
    <source>
        <dbReference type="ARBA" id="ARBA00023163"/>
    </source>
</evidence>
<dbReference type="CDD" id="cd17535">
    <property type="entry name" value="REC_NarL-like"/>
    <property type="match status" value="1"/>
</dbReference>
<evidence type="ECO:0000259" key="8">
    <source>
        <dbReference type="PROSITE" id="PS50110"/>
    </source>
</evidence>
<keyword evidence="1 5" id="KW-0597">Phosphoprotein</keyword>
<dbReference type="CDD" id="cd06170">
    <property type="entry name" value="LuxR_C_like"/>
    <property type="match status" value="1"/>
</dbReference>
<evidence type="ECO:0000256" key="3">
    <source>
        <dbReference type="ARBA" id="ARBA00023125"/>
    </source>
</evidence>
<evidence type="ECO:0000259" key="7">
    <source>
        <dbReference type="PROSITE" id="PS50043"/>
    </source>
</evidence>
<keyword evidence="3" id="KW-0238">DNA-binding</keyword>
<evidence type="ECO:0000313" key="9">
    <source>
        <dbReference type="EMBL" id="GAA1606426.1"/>
    </source>
</evidence>
<dbReference type="InterPro" id="IPR000792">
    <property type="entry name" value="Tscrpt_reg_LuxR_C"/>
</dbReference>
<gene>
    <name evidence="9" type="ORF">GCM10009804_73140</name>
</gene>
<name>A0ABN2EGA1_9ACTN</name>
<dbReference type="PROSITE" id="PS50043">
    <property type="entry name" value="HTH_LUXR_2"/>
    <property type="match status" value="1"/>
</dbReference>